<dbReference type="GO" id="GO:0008270">
    <property type="term" value="F:zinc ion binding"/>
    <property type="evidence" value="ECO:0007669"/>
    <property type="project" value="UniProtKB-KW"/>
</dbReference>
<dbReference type="InterPro" id="IPR027995">
    <property type="entry name" value="Galactosyl_T_N"/>
</dbReference>
<feature type="compositionally biased region" description="Polar residues" evidence="14">
    <location>
        <begin position="1270"/>
        <end position="1279"/>
    </location>
</feature>
<comment type="similarity">
    <text evidence="3">Belongs to the VPS11 family.</text>
</comment>
<evidence type="ECO:0000256" key="7">
    <source>
        <dbReference type="ARBA" id="ARBA00022833"/>
    </source>
</evidence>
<dbReference type="EMBL" id="CAJOBZ010000062">
    <property type="protein sequence ID" value="CAF4929398.1"/>
    <property type="molecule type" value="Genomic_DNA"/>
</dbReference>
<dbReference type="Pfam" id="PF13733">
    <property type="entry name" value="Glyco_transf_7N"/>
    <property type="match status" value="1"/>
</dbReference>
<comment type="caution">
    <text evidence="16">The sequence shown here is derived from an EMBL/GenBank/DDBJ whole genome shotgun (WGS) entry which is preliminary data.</text>
</comment>
<sequence length="1315" mass="149532">MLIQFWGLQEKSANILRTTCRPGCPWAESTFVSACLTEDFQLVPINIDWNKQVLQNTVICGKNITSENAKNVTNRELKDGLLDYFQNYENEKNELCPRVPPHLGPVPGDKSIIGLYGIENMHIDIVVGGIHSPSALNATTPYKRGQLYNIGFEVAQTKRAEGWMCFIFHDPHLVPEDTRNLYRCGSRPKRLVADTRMPPRFGGAISIQPEKFTKANGFSNLAWNDDDDYIDMYRRLIVANISLETNKAPIGKYSSLPYLKQTNNITVRRKQTTPSLKKLNEGLNNIKLTIMSIEYHQLYTLWRRFTFFDVHNNIDNGKIAECLQDTHVTVATSGNNHVILCDLTGWAHLISRSWEITSFKAYELIITHAQQLPHDTLLVTIGEDETGVTPLIKVWDWSRVDRHGNPKCVRTSRAVPSHMFPTPATALAVHDNKNLLAVGFQDGSVSLFRGDIARQRGKMKTLSDTGTSPITGLAFKDTDKLFIVSRNCIMVSYVNSDKCVVLDSMGAVAGCSVLADRHRLTVATSEAIYCYTTEGRGPCYALEGEKLRLNWFRSYLVITTSETSTKPSGSSTTPKSHHVTILDIQNKFIVFSKTFEEIDAVLTEWGSFYILTKKKEMIYLDEKDLQSKLSLLFKKNLYDVAIRIASSQHYDAEGLTEIYKQYGDHLYSKGDLKGAIYQYVKTIGRLETSYVIRKYLEPRHLEPLIQYLEELHKKGFATEDHTTLLLTCYVKIDQHDQQGKLKLFINSKDKAIDFDVDVAIKVVRQVSIDDALSLAANHNRHDWYLKMMIEDKKEFKQALDYIAELEFDDADCYMKKYGHKLIQHEPEESTELLKLMCTDYKPRSKPLVDESSLVGRYREPDRSIPDDFIHMFLSNSEKLIIFLEHMISTDVKCSTLVFDALIEHYIHVWAKSPNSEKLIYEQKILSVLKEPESNYDKDHTLIICQMLGFKAGILHLYEEKKLWRAQVSLHMRSGEADLALAVCRRRGAVCPRLWLDVLWTPPPPRCLPDLLHVVATEKLMSPILVVDCLASTPTYTLGDVRKYLMDVLKSEDEVITREQELATKYKKEIEKMKAHIQVIQHEPVTFQSSRCAACNRPLELPTVHFLCQHSYHQDCFQTYSETERECPACAAPSRRPEALPHAAEALHSRLQQQHDPFAVVSEYFGRGLFNKVTVVTEAPTPSPPQSSSVSETATLSYGPGAEARLRLQEGQSKEIFVSNTAKQIPPKGTSIVPVPEGRMRVLEQQKYSSSLEAHLTRLEPVHVQKDRDSPISSAISNGNPFEEYDETKNPFADESDPTNPFENDDYDKNLNPFAS</sequence>
<dbReference type="InterPro" id="IPR036322">
    <property type="entry name" value="WD40_repeat_dom_sf"/>
</dbReference>
<name>A0A821WMQ1_9NEOP</name>
<dbReference type="InterPro" id="IPR001841">
    <property type="entry name" value="Znf_RING"/>
</dbReference>
<dbReference type="InterPro" id="IPR000547">
    <property type="entry name" value="Clathrin_H-chain/VPS_repeat"/>
</dbReference>
<evidence type="ECO:0000256" key="14">
    <source>
        <dbReference type="SAM" id="MobiDB-lite"/>
    </source>
</evidence>
<dbReference type="OrthoDB" id="26184at2759"/>
<dbReference type="GO" id="GO:0030674">
    <property type="term" value="F:protein-macromolecule adaptor activity"/>
    <property type="evidence" value="ECO:0007669"/>
    <property type="project" value="TreeGrafter"/>
</dbReference>
<evidence type="ECO:0000313" key="17">
    <source>
        <dbReference type="Proteomes" id="UP000663880"/>
    </source>
</evidence>
<dbReference type="Gene3D" id="1.25.40.10">
    <property type="entry name" value="Tetratricopeptide repeat domain"/>
    <property type="match status" value="1"/>
</dbReference>
<evidence type="ECO:0000256" key="13">
    <source>
        <dbReference type="SAM" id="Coils"/>
    </source>
</evidence>
<comment type="subcellular location">
    <subcellularLocation>
        <location evidence="2">Late endosome membrane</location>
        <topology evidence="2">Peripheral membrane protein</topology>
        <orientation evidence="2">Cytoplasmic side</orientation>
    </subcellularLocation>
    <subcellularLocation>
        <location evidence="1">Lysosome</location>
    </subcellularLocation>
</comment>
<feature type="region of interest" description="Disordered" evidence="14">
    <location>
        <begin position="1262"/>
        <end position="1315"/>
    </location>
</feature>
<evidence type="ECO:0000256" key="5">
    <source>
        <dbReference type="ARBA" id="ARBA00022723"/>
    </source>
</evidence>
<evidence type="ECO:0000256" key="9">
    <source>
        <dbReference type="ARBA" id="ARBA00023136"/>
    </source>
</evidence>
<dbReference type="PROSITE" id="PS50236">
    <property type="entry name" value="CHCR"/>
    <property type="match status" value="1"/>
</dbReference>
<keyword evidence="7" id="KW-0862">Zinc</keyword>
<feature type="repeat" description="CHCR" evidence="12">
    <location>
        <begin position="679"/>
        <end position="830"/>
    </location>
</feature>
<dbReference type="GO" id="GO:0006886">
    <property type="term" value="P:intracellular protein transport"/>
    <property type="evidence" value="ECO:0007669"/>
    <property type="project" value="UniProtKB-UniRule"/>
</dbReference>
<dbReference type="GO" id="GO:0030897">
    <property type="term" value="C:HOPS complex"/>
    <property type="evidence" value="ECO:0007669"/>
    <property type="project" value="TreeGrafter"/>
</dbReference>
<keyword evidence="6 11" id="KW-0863">Zinc-finger</keyword>
<dbReference type="InterPro" id="IPR013083">
    <property type="entry name" value="Znf_RING/FYVE/PHD"/>
</dbReference>
<dbReference type="PANTHER" id="PTHR23323:SF24">
    <property type="entry name" value="VACUOLAR PROTEIN SORTING-ASSOCIATED PROTEIN 11 HOMOLOG"/>
    <property type="match status" value="1"/>
</dbReference>
<protein>
    <recommendedName>
        <fullName evidence="15">RING-type domain-containing protein</fullName>
    </recommendedName>
</protein>
<feature type="domain" description="RING-type" evidence="15">
    <location>
        <begin position="1091"/>
        <end position="1129"/>
    </location>
</feature>
<keyword evidence="10" id="KW-0458">Lysosome</keyword>
<dbReference type="Pfam" id="PF23341">
    <property type="entry name" value="PEP5_VPS11_N"/>
    <property type="match status" value="1"/>
</dbReference>
<evidence type="ECO:0000313" key="16">
    <source>
        <dbReference type="EMBL" id="CAF4929398.1"/>
    </source>
</evidence>
<dbReference type="GO" id="GO:0006904">
    <property type="term" value="P:vesicle docking involved in exocytosis"/>
    <property type="evidence" value="ECO:0007669"/>
    <property type="project" value="TreeGrafter"/>
</dbReference>
<dbReference type="Gene3D" id="2.130.10.10">
    <property type="entry name" value="YVTN repeat-like/Quinoprotein amine dehydrogenase"/>
    <property type="match status" value="1"/>
</dbReference>
<reference evidence="16" key="1">
    <citation type="submission" date="2021-02" db="EMBL/GenBank/DDBJ databases">
        <authorList>
            <person name="Steward A R."/>
        </authorList>
    </citation>
    <scope>NUCLEOTIDE SEQUENCE</scope>
</reference>
<evidence type="ECO:0000256" key="8">
    <source>
        <dbReference type="ARBA" id="ARBA00022927"/>
    </source>
</evidence>
<accession>A0A821WMQ1</accession>
<keyword evidence="9" id="KW-0472">Membrane</keyword>
<dbReference type="InterPro" id="IPR015943">
    <property type="entry name" value="WD40/YVTN_repeat-like_dom_sf"/>
</dbReference>
<dbReference type="Pfam" id="PF12451">
    <property type="entry name" value="VPS11_C"/>
    <property type="match status" value="1"/>
</dbReference>
<dbReference type="CDD" id="cd16688">
    <property type="entry name" value="RING-H2_Vps11"/>
    <property type="match status" value="1"/>
</dbReference>
<dbReference type="InterPro" id="IPR024763">
    <property type="entry name" value="VPS11_C"/>
</dbReference>
<dbReference type="InterPro" id="IPR057308">
    <property type="entry name" value="CHCR_PEP5_VPS11"/>
</dbReference>
<evidence type="ECO:0000259" key="15">
    <source>
        <dbReference type="PROSITE" id="PS50089"/>
    </source>
</evidence>
<keyword evidence="4" id="KW-0813">Transport</keyword>
<evidence type="ECO:0000256" key="12">
    <source>
        <dbReference type="PROSITE-ProRule" id="PRU01006"/>
    </source>
</evidence>
<dbReference type="Proteomes" id="UP000663880">
    <property type="component" value="Unassembled WGS sequence"/>
</dbReference>
<dbReference type="GO" id="GO:0007032">
    <property type="term" value="P:endosome organization"/>
    <property type="evidence" value="ECO:0007669"/>
    <property type="project" value="TreeGrafter"/>
</dbReference>
<dbReference type="GO" id="GO:0048284">
    <property type="term" value="P:organelle fusion"/>
    <property type="evidence" value="ECO:0007669"/>
    <property type="project" value="TreeGrafter"/>
</dbReference>
<dbReference type="InterPro" id="IPR011990">
    <property type="entry name" value="TPR-like_helical_dom_sf"/>
</dbReference>
<dbReference type="Gene3D" id="3.30.40.10">
    <property type="entry name" value="Zinc/RING finger domain, C3HC4 (zinc finger)"/>
    <property type="match status" value="1"/>
</dbReference>
<dbReference type="InterPro" id="IPR057307">
    <property type="entry name" value="PEP5_VPS11_N"/>
</dbReference>
<evidence type="ECO:0000256" key="6">
    <source>
        <dbReference type="ARBA" id="ARBA00022771"/>
    </source>
</evidence>
<dbReference type="PANTHER" id="PTHR23323">
    <property type="entry name" value="VACUOLAR PROTEIN SORTING-ASSOCIATED PROTEIN"/>
    <property type="match status" value="1"/>
</dbReference>
<keyword evidence="8" id="KW-0653">Protein transport</keyword>
<evidence type="ECO:0000256" key="10">
    <source>
        <dbReference type="ARBA" id="ARBA00023228"/>
    </source>
</evidence>
<dbReference type="GO" id="GO:0007033">
    <property type="term" value="P:vacuole organization"/>
    <property type="evidence" value="ECO:0007669"/>
    <property type="project" value="TreeGrafter"/>
</dbReference>
<dbReference type="Pfam" id="PF23356">
    <property type="entry name" value="TPR_PEP5_VPS11"/>
    <property type="match status" value="1"/>
</dbReference>
<gene>
    <name evidence="16" type="ORF">PMACD_LOCUS13722</name>
</gene>
<dbReference type="InterPro" id="IPR001680">
    <property type="entry name" value="WD40_rpt"/>
</dbReference>
<feature type="coiled-coil region" evidence="13">
    <location>
        <begin position="1055"/>
        <end position="1082"/>
    </location>
</feature>
<dbReference type="SMART" id="SM00320">
    <property type="entry name" value="WD40"/>
    <property type="match status" value="2"/>
</dbReference>
<evidence type="ECO:0000256" key="2">
    <source>
        <dbReference type="ARBA" id="ARBA00004492"/>
    </source>
</evidence>
<keyword evidence="5" id="KW-0479">Metal-binding</keyword>
<dbReference type="GO" id="GO:0031902">
    <property type="term" value="C:late endosome membrane"/>
    <property type="evidence" value="ECO:0007669"/>
    <property type="project" value="UniProtKB-SubCell"/>
</dbReference>
<evidence type="ECO:0000256" key="1">
    <source>
        <dbReference type="ARBA" id="ARBA00004371"/>
    </source>
</evidence>
<dbReference type="Gene3D" id="3.90.550.10">
    <property type="entry name" value="Spore Coat Polysaccharide Biosynthesis Protein SpsA, Chain A"/>
    <property type="match status" value="1"/>
</dbReference>
<keyword evidence="13" id="KW-0175">Coiled coil</keyword>
<evidence type="ECO:0000256" key="4">
    <source>
        <dbReference type="ARBA" id="ARBA00022448"/>
    </source>
</evidence>
<dbReference type="GO" id="GO:0005764">
    <property type="term" value="C:lysosome"/>
    <property type="evidence" value="ECO:0007669"/>
    <property type="project" value="UniProtKB-SubCell"/>
</dbReference>
<dbReference type="InterPro" id="IPR029044">
    <property type="entry name" value="Nucleotide-diphossugar_trans"/>
</dbReference>
<keyword evidence="17" id="KW-1185">Reference proteome</keyword>
<evidence type="ECO:0000256" key="3">
    <source>
        <dbReference type="ARBA" id="ARBA00007070"/>
    </source>
</evidence>
<dbReference type="SUPFAM" id="SSF50978">
    <property type="entry name" value="WD40 repeat-like"/>
    <property type="match status" value="1"/>
</dbReference>
<proteinExistence type="inferred from homology"/>
<dbReference type="SUPFAM" id="SSF57850">
    <property type="entry name" value="RING/U-box"/>
    <property type="match status" value="1"/>
</dbReference>
<evidence type="ECO:0000256" key="11">
    <source>
        <dbReference type="PROSITE-ProRule" id="PRU00175"/>
    </source>
</evidence>
<organism evidence="16 17">
    <name type="scientific">Pieris macdunnoughi</name>
    <dbReference type="NCBI Taxonomy" id="345717"/>
    <lineage>
        <taxon>Eukaryota</taxon>
        <taxon>Metazoa</taxon>
        <taxon>Ecdysozoa</taxon>
        <taxon>Arthropoda</taxon>
        <taxon>Hexapoda</taxon>
        <taxon>Insecta</taxon>
        <taxon>Pterygota</taxon>
        <taxon>Neoptera</taxon>
        <taxon>Endopterygota</taxon>
        <taxon>Lepidoptera</taxon>
        <taxon>Glossata</taxon>
        <taxon>Ditrysia</taxon>
        <taxon>Papilionoidea</taxon>
        <taxon>Pieridae</taxon>
        <taxon>Pierinae</taxon>
        <taxon>Pieris</taxon>
    </lineage>
</organism>
<dbReference type="PROSITE" id="PS50089">
    <property type="entry name" value="ZF_RING_2"/>
    <property type="match status" value="1"/>
</dbReference>